<feature type="signal peptide" evidence="2">
    <location>
        <begin position="1"/>
        <end position="18"/>
    </location>
</feature>
<feature type="chain" id="PRO_5045792889" evidence="2">
    <location>
        <begin position="19"/>
        <end position="109"/>
    </location>
</feature>
<name>A0ABR1WJP0_9PEZI</name>
<keyword evidence="4" id="KW-1185">Reference proteome</keyword>
<accession>A0ABR1WJP0</accession>
<evidence type="ECO:0000256" key="1">
    <source>
        <dbReference type="SAM" id="MobiDB-lite"/>
    </source>
</evidence>
<proteinExistence type="predicted"/>
<feature type="region of interest" description="Disordered" evidence="1">
    <location>
        <begin position="24"/>
        <end position="54"/>
    </location>
</feature>
<feature type="compositionally biased region" description="Polar residues" evidence="1">
    <location>
        <begin position="44"/>
        <end position="53"/>
    </location>
</feature>
<sequence length="109" mass="12058">MDCHGSLLFLLPFSIGQAWGLQSTSALAPRPTPTHPYPPPPPNNDNALQTPNWTDPEDYCRVMSARVLESGLPTDKELSAWLEDHAATATTLKVEDTDVPEHLCERFCD</sequence>
<evidence type="ECO:0000256" key="2">
    <source>
        <dbReference type="SAM" id="SignalP"/>
    </source>
</evidence>
<feature type="compositionally biased region" description="Pro residues" evidence="1">
    <location>
        <begin position="30"/>
        <end position="43"/>
    </location>
</feature>
<dbReference type="EMBL" id="JAQQWM010000001">
    <property type="protein sequence ID" value="KAK8082716.1"/>
    <property type="molecule type" value="Genomic_DNA"/>
</dbReference>
<evidence type="ECO:0000313" key="3">
    <source>
        <dbReference type="EMBL" id="KAK8082716.1"/>
    </source>
</evidence>
<gene>
    <name evidence="3" type="ORF">PG996_001497</name>
</gene>
<keyword evidence="2" id="KW-0732">Signal</keyword>
<protein>
    <submittedName>
        <fullName evidence="3">Uncharacterized protein</fullName>
    </submittedName>
</protein>
<comment type="caution">
    <text evidence="3">The sequence shown here is derived from an EMBL/GenBank/DDBJ whole genome shotgun (WGS) entry which is preliminary data.</text>
</comment>
<dbReference type="Proteomes" id="UP001446871">
    <property type="component" value="Unassembled WGS sequence"/>
</dbReference>
<evidence type="ECO:0000313" key="4">
    <source>
        <dbReference type="Proteomes" id="UP001446871"/>
    </source>
</evidence>
<organism evidence="3 4">
    <name type="scientific">Apiospora saccharicola</name>
    <dbReference type="NCBI Taxonomy" id="335842"/>
    <lineage>
        <taxon>Eukaryota</taxon>
        <taxon>Fungi</taxon>
        <taxon>Dikarya</taxon>
        <taxon>Ascomycota</taxon>
        <taxon>Pezizomycotina</taxon>
        <taxon>Sordariomycetes</taxon>
        <taxon>Xylariomycetidae</taxon>
        <taxon>Amphisphaeriales</taxon>
        <taxon>Apiosporaceae</taxon>
        <taxon>Apiospora</taxon>
    </lineage>
</organism>
<reference evidence="3 4" key="1">
    <citation type="submission" date="2023-01" db="EMBL/GenBank/DDBJ databases">
        <title>Analysis of 21 Apiospora genomes using comparative genomics revels a genus with tremendous synthesis potential of carbohydrate active enzymes and secondary metabolites.</title>
        <authorList>
            <person name="Sorensen T."/>
        </authorList>
    </citation>
    <scope>NUCLEOTIDE SEQUENCE [LARGE SCALE GENOMIC DNA]</scope>
    <source>
        <strain evidence="3 4">CBS 83171</strain>
    </source>
</reference>